<dbReference type="RefSeq" id="WP_344786280.1">
    <property type="nucleotide sequence ID" value="NZ_BAAAZW010000024.1"/>
</dbReference>
<accession>A0ABP7PVB0</accession>
<keyword evidence="3" id="KW-0540">Nuclease</keyword>
<dbReference type="EMBL" id="BAAAZW010000024">
    <property type="protein sequence ID" value="GAA3971923.1"/>
    <property type="molecule type" value="Genomic_DNA"/>
</dbReference>
<evidence type="ECO:0000259" key="2">
    <source>
        <dbReference type="Pfam" id="PF02720"/>
    </source>
</evidence>
<evidence type="ECO:0000313" key="4">
    <source>
        <dbReference type="Proteomes" id="UP001418444"/>
    </source>
</evidence>
<feature type="compositionally biased region" description="Basic and acidic residues" evidence="1">
    <location>
        <begin position="510"/>
        <end position="524"/>
    </location>
</feature>
<feature type="domain" description="DUF222" evidence="2">
    <location>
        <begin position="65"/>
        <end position="402"/>
    </location>
</feature>
<keyword evidence="3" id="KW-0378">Hydrolase</keyword>
<proteinExistence type="predicted"/>
<dbReference type="InterPro" id="IPR003615">
    <property type="entry name" value="HNH_nuc"/>
</dbReference>
<evidence type="ECO:0000313" key="3">
    <source>
        <dbReference type="EMBL" id="GAA3971923.1"/>
    </source>
</evidence>
<comment type="caution">
    <text evidence="3">The sequence shown here is derived from an EMBL/GenBank/DDBJ whole genome shotgun (WGS) entry which is preliminary data.</text>
</comment>
<dbReference type="GO" id="GO:0004519">
    <property type="term" value="F:endonuclease activity"/>
    <property type="evidence" value="ECO:0007669"/>
    <property type="project" value="UniProtKB-KW"/>
</dbReference>
<dbReference type="CDD" id="cd00085">
    <property type="entry name" value="HNHc"/>
    <property type="match status" value="1"/>
</dbReference>
<feature type="region of interest" description="Disordered" evidence="1">
    <location>
        <begin position="453"/>
        <end position="524"/>
    </location>
</feature>
<gene>
    <name evidence="3" type="ORF">GCM10022231_36680</name>
</gene>
<name>A0ABP7PVB0_9ACTN</name>
<reference evidence="4" key="1">
    <citation type="journal article" date="2019" name="Int. J. Syst. Evol. Microbiol.">
        <title>The Global Catalogue of Microorganisms (GCM) 10K type strain sequencing project: providing services to taxonomists for standard genome sequencing and annotation.</title>
        <authorList>
            <consortium name="The Broad Institute Genomics Platform"/>
            <consortium name="The Broad Institute Genome Sequencing Center for Infectious Disease"/>
            <person name="Wu L."/>
            <person name="Ma J."/>
        </authorList>
    </citation>
    <scope>NUCLEOTIDE SEQUENCE [LARGE SCALE GENOMIC DNA]</scope>
    <source>
        <strain evidence="4">JCM 16923</strain>
    </source>
</reference>
<feature type="region of interest" description="Disordered" evidence="1">
    <location>
        <begin position="1"/>
        <end position="20"/>
    </location>
</feature>
<feature type="region of interest" description="Disordered" evidence="1">
    <location>
        <begin position="262"/>
        <end position="283"/>
    </location>
</feature>
<dbReference type="InterPro" id="IPR003870">
    <property type="entry name" value="DUF222"/>
</dbReference>
<sequence>MIAGSAEPLGYDPAAAAPVTPDDLAETTGVQLPDSPELLWKIIDTAAAKLADTELSGSAEHDLAAMVEVSERLRRRLDGLSAHLYLECSDRQIYRLAGYLDMGTYLGLGHRLNIGETRRRATLAHHLPRHTALTGQRLEPVMPAAADAVADGVIGAAHTLVIAEILNKVPDRLGPEVKADVETQLVEAAHTLRPRDLNRVGLHILAHIDPDGRYTDPDDRQRQRSFYLHGQDDQLMTRLGGQLTPAARAKLELLLNRWAAPGINNPADPHSPHPADTPDDDDALEQSRLRDQRSPDQRNHDAFEAMLDFVLAHYGLGRPDRIPAELVITVSDQDLARHAGVGLTTTGTLLPVADLIELAATNQAVPYLAVFRHHTQQPLYLGKAKKHRFASKAQRLMLFARDRGCTAPGCHAPFIRTQAHHSPDWTRNGRTDIDALGSACGGHNRWVGPHPGQWETNIQQDGPNAGRMTWRPTTTTGPFQLNPIHHPELINTRGAHAPPPIPAHPTTGDDPIRANDSRSRHEKELEARLGITLLRAS</sequence>
<protein>
    <submittedName>
        <fullName evidence="3">HNH endonuclease signature motif containing protein</fullName>
    </submittedName>
</protein>
<dbReference type="Proteomes" id="UP001418444">
    <property type="component" value="Unassembled WGS sequence"/>
</dbReference>
<keyword evidence="3" id="KW-0255">Endonuclease</keyword>
<dbReference type="Pfam" id="PF02720">
    <property type="entry name" value="DUF222"/>
    <property type="match status" value="1"/>
</dbReference>
<evidence type="ECO:0000256" key="1">
    <source>
        <dbReference type="SAM" id="MobiDB-lite"/>
    </source>
</evidence>
<organism evidence="3 4">
    <name type="scientific">Gordonia caeni</name>
    <dbReference type="NCBI Taxonomy" id="1007097"/>
    <lineage>
        <taxon>Bacteria</taxon>
        <taxon>Bacillati</taxon>
        <taxon>Actinomycetota</taxon>
        <taxon>Actinomycetes</taxon>
        <taxon>Mycobacteriales</taxon>
        <taxon>Gordoniaceae</taxon>
        <taxon>Gordonia</taxon>
    </lineage>
</organism>
<keyword evidence="4" id="KW-1185">Reference proteome</keyword>